<evidence type="ECO:0000313" key="1">
    <source>
        <dbReference type="EMBL" id="BBX87893.1"/>
    </source>
</evidence>
<dbReference type="Proteomes" id="UP000465609">
    <property type="component" value="Chromosome"/>
</dbReference>
<dbReference type="RefSeq" id="WP_138230331.1">
    <property type="nucleotide sequence ID" value="NZ_AP022577.1"/>
</dbReference>
<dbReference type="EMBL" id="AP022577">
    <property type="protein sequence ID" value="BBX87893.1"/>
    <property type="molecule type" value="Genomic_DNA"/>
</dbReference>
<proteinExistence type="predicted"/>
<organism evidence="1 2">
    <name type="scientific">Mycolicibacterium aubagnense</name>
    <dbReference type="NCBI Taxonomy" id="319707"/>
    <lineage>
        <taxon>Bacteria</taxon>
        <taxon>Bacillati</taxon>
        <taxon>Actinomycetota</taxon>
        <taxon>Actinomycetes</taxon>
        <taxon>Mycobacteriales</taxon>
        <taxon>Mycobacteriaceae</taxon>
        <taxon>Mycolicibacterium</taxon>
    </lineage>
</organism>
<name>A0ABN5Z1L6_9MYCO</name>
<reference evidence="1 2" key="1">
    <citation type="journal article" date="2019" name="Emerg. Microbes Infect.">
        <title>Comprehensive subspecies identification of 175 nontuberculous mycobacteria species based on 7547 genomic profiles.</title>
        <authorList>
            <person name="Matsumoto Y."/>
            <person name="Kinjo T."/>
            <person name="Motooka D."/>
            <person name="Nabeya D."/>
            <person name="Jung N."/>
            <person name="Uechi K."/>
            <person name="Horii T."/>
            <person name="Iida T."/>
            <person name="Fujita J."/>
            <person name="Nakamura S."/>
        </authorList>
    </citation>
    <scope>NUCLEOTIDE SEQUENCE [LARGE SCALE GENOMIC DNA]</scope>
    <source>
        <strain evidence="1 2">JCM 15296</strain>
    </source>
</reference>
<sequence>MARYAYKGQTYSPGDLIEQLIREGEASPGARGMSAEDVLGQIAAVNGIDRDAVDSTSFPQRIG</sequence>
<keyword evidence="2" id="KW-1185">Reference proteome</keyword>
<evidence type="ECO:0000313" key="2">
    <source>
        <dbReference type="Proteomes" id="UP000465609"/>
    </source>
</evidence>
<gene>
    <name evidence="1" type="ORF">MAUB_57660</name>
</gene>
<protein>
    <submittedName>
        <fullName evidence="1">Uncharacterized protein</fullName>
    </submittedName>
</protein>
<accession>A0ABN5Z1L6</accession>